<gene>
    <name evidence="3" type="ORF">SA3R_02600</name>
</gene>
<name>A0A8E1S2D6_9GAMM</name>
<feature type="domain" description="Bacterial Ig-like" evidence="2">
    <location>
        <begin position="413"/>
        <end position="495"/>
    </location>
</feature>
<dbReference type="Gene3D" id="2.60.40.10">
    <property type="entry name" value="Immunoglobulins"/>
    <property type="match status" value="4"/>
</dbReference>
<comment type="caution">
    <text evidence="3">The sequence shown here is derived from an EMBL/GenBank/DDBJ whole genome shotgun (WGS) entry which is preliminary data.</text>
</comment>
<sequence>MNVSPVSVAVIDKKTITKAEVLRAGKDGKAVKIQAITNGKYLLTQNQDGTAPENITVKRAGKNLLVMLEGSDASKPDLIIEDFFAKSGTLVGKAEDGEMHAYVATDGNADHEAAALADGETTALALGEGSVDDNSGYALASGFEWSPALIALGGLAAIAAAAGLGYVAAKHHYDNNDGSHSGKGEGGGGSGGGDISKPTISDVIDDIGDVTGSVANGGRTDDTMPTFNGTGTPGNTIEIWDGETLLGEVLVDDEGNWTFTPEKPLAAGNHSIVTAERNAEGVVGEESDPWEFIIDLTAPAKGTIGSVMDDMQDPPVLIEKGGVTKDNTPTLTGKAEAGSTVEIWNDGVKLGTAKVDAEGNWTFTAPALQDGRHELSIVVVDQVGNKSLPSDPFIVDVDTVAPENPGIGVIKDSEGNPLEDGSTTKDLRPTLEGTGEDGDIVVIIDNGKPIGSVIVEDGKWTFTPENNLKPGEHELEIVVRDPAGNESPASEKVTIGFEGDTQEPGDPDPVDGLPDPDVPVSGMIEHIFKDNNDAGVRTPIENGGAMNDPSIIVAGKGVPGELVTIYIVGLENSYSFTTTIGADGKWELTTPDLADDVYQLRGVFSSDGEVTGKTDIYEVEVDTIPPPPPEINALELAGLDISALLSLDNHELFNEADDQPQPINAELLQLNNDAFNDWNNQESQSGVIAENNSQSDALFLQNEIEQF</sequence>
<organism evidence="3 4">
    <name type="scientific">Pantoea dispersa</name>
    <dbReference type="NCBI Taxonomy" id="59814"/>
    <lineage>
        <taxon>Bacteria</taxon>
        <taxon>Pseudomonadati</taxon>
        <taxon>Pseudomonadota</taxon>
        <taxon>Gammaproteobacteria</taxon>
        <taxon>Enterobacterales</taxon>
        <taxon>Erwiniaceae</taxon>
        <taxon>Pantoea</taxon>
    </lineage>
</organism>
<evidence type="ECO:0000313" key="3">
    <source>
        <dbReference type="EMBL" id="KTS69529.1"/>
    </source>
</evidence>
<dbReference type="InterPro" id="IPR013783">
    <property type="entry name" value="Ig-like_fold"/>
</dbReference>
<protein>
    <recommendedName>
        <fullName evidence="2">Bacterial Ig-like domain-containing protein</fullName>
    </recommendedName>
</protein>
<dbReference type="AlphaFoldDB" id="A0A8E1S2D6"/>
<evidence type="ECO:0000313" key="4">
    <source>
        <dbReference type="Proteomes" id="UP000071979"/>
    </source>
</evidence>
<dbReference type="RefSeq" id="WP_058776527.1">
    <property type="nucleotide sequence ID" value="NZ_CP045216.1"/>
</dbReference>
<accession>A0A8E1S2D6</accession>
<feature type="domain" description="Bacterial Ig-like" evidence="2">
    <location>
        <begin position="206"/>
        <end position="295"/>
    </location>
</feature>
<feature type="domain" description="Bacterial Ig-like" evidence="2">
    <location>
        <begin position="322"/>
        <end position="399"/>
    </location>
</feature>
<dbReference type="Proteomes" id="UP000071979">
    <property type="component" value="Unassembled WGS sequence"/>
</dbReference>
<dbReference type="NCBIfam" id="NF033510">
    <property type="entry name" value="Ca_tandemer"/>
    <property type="match status" value="2"/>
</dbReference>
<dbReference type="EMBL" id="LDSE01000004">
    <property type="protein sequence ID" value="KTS69529.1"/>
    <property type="molecule type" value="Genomic_DNA"/>
</dbReference>
<dbReference type="Pfam" id="PF19077">
    <property type="entry name" value="Big_13"/>
    <property type="match status" value="3"/>
</dbReference>
<evidence type="ECO:0000256" key="1">
    <source>
        <dbReference type="SAM" id="MobiDB-lite"/>
    </source>
</evidence>
<feature type="region of interest" description="Disordered" evidence="1">
    <location>
        <begin position="213"/>
        <end position="234"/>
    </location>
</feature>
<proteinExistence type="predicted"/>
<feature type="region of interest" description="Disordered" evidence="1">
    <location>
        <begin position="177"/>
        <end position="200"/>
    </location>
</feature>
<feature type="region of interest" description="Disordered" evidence="1">
    <location>
        <begin position="405"/>
        <end position="433"/>
    </location>
</feature>
<reference evidence="3 4" key="1">
    <citation type="journal article" date="2016" name="Front. Microbiol.">
        <title>Genomic Resource of Rice Seed Associated Bacteria.</title>
        <authorList>
            <person name="Midha S."/>
            <person name="Bansal K."/>
            <person name="Sharma S."/>
            <person name="Kumar N."/>
            <person name="Patil P.P."/>
            <person name="Chaudhry V."/>
            <person name="Patil P.B."/>
        </authorList>
    </citation>
    <scope>NUCLEOTIDE SEQUENCE [LARGE SCALE GENOMIC DNA]</scope>
    <source>
        <strain evidence="3 4">SA3</strain>
    </source>
</reference>
<feature type="compositionally biased region" description="Gly residues" evidence="1">
    <location>
        <begin position="184"/>
        <end position="194"/>
    </location>
</feature>
<feature type="compositionally biased region" description="Low complexity" evidence="1">
    <location>
        <begin position="223"/>
        <end position="234"/>
    </location>
</feature>
<dbReference type="InterPro" id="IPR044016">
    <property type="entry name" value="Big_13"/>
</dbReference>
<evidence type="ECO:0000259" key="2">
    <source>
        <dbReference type="Pfam" id="PF19077"/>
    </source>
</evidence>